<keyword evidence="6 7" id="KW-0472">Membrane</keyword>
<dbReference type="STRING" id="46680.GCA_000807755_05460"/>
<dbReference type="InterPro" id="IPR000515">
    <property type="entry name" value="MetI-like"/>
</dbReference>
<reference evidence="9 10" key="1">
    <citation type="submission" date="2017-06" db="EMBL/GenBank/DDBJ databases">
        <title>Draft genome of Pseudomonas nitroreducens DF05.</title>
        <authorList>
            <person name="Iyer R."/>
        </authorList>
    </citation>
    <scope>NUCLEOTIDE SEQUENCE [LARGE SCALE GENOMIC DNA]</scope>
    <source>
        <strain evidence="9 10">DF05</strain>
    </source>
</reference>
<dbReference type="RefSeq" id="WP_088416647.1">
    <property type="nucleotide sequence ID" value="NZ_NJBA01000002.1"/>
</dbReference>
<evidence type="ECO:0000313" key="10">
    <source>
        <dbReference type="Proteomes" id="UP000198145"/>
    </source>
</evidence>
<feature type="transmembrane region" description="Helical" evidence="7">
    <location>
        <begin position="66"/>
        <end position="85"/>
    </location>
</feature>
<dbReference type="NCBIfam" id="NF008470">
    <property type="entry name" value="PRK11365.1"/>
    <property type="match status" value="1"/>
</dbReference>
<keyword evidence="4 7" id="KW-0812">Transmembrane</keyword>
<evidence type="ECO:0000256" key="1">
    <source>
        <dbReference type="ARBA" id="ARBA00004651"/>
    </source>
</evidence>
<dbReference type="InterPro" id="IPR035906">
    <property type="entry name" value="MetI-like_sf"/>
</dbReference>
<organism evidence="9 10">
    <name type="scientific">Pseudomonas nitroreducens</name>
    <dbReference type="NCBI Taxonomy" id="46680"/>
    <lineage>
        <taxon>Bacteria</taxon>
        <taxon>Pseudomonadati</taxon>
        <taxon>Pseudomonadota</taxon>
        <taxon>Gammaproteobacteria</taxon>
        <taxon>Pseudomonadales</taxon>
        <taxon>Pseudomonadaceae</taxon>
        <taxon>Pseudomonas</taxon>
    </lineage>
</organism>
<feature type="transmembrane region" description="Helical" evidence="7">
    <location>
        <begin position="105"/>
        <end position="121"/>
    </location>
</feature>
<accession>A0A246FBR6</accession>
<keyword evidence="2 7" id="KW-0813">Transport</keyword>
<evidence type="ECO:0000256" key="3">
    <source>
        <dbReference type="ARBA" id="ARBA00022475"/>
    </source>
</evidence>
<proteinExistence type="inferred from homology"/>
<dbReference type="FunFam" id="1.10.3720.10:FF:000003">
    <property type="entry name" value="Aliphatic sulfonate ABC transporter permease"/>
    <property type="match status" value="1"/>
</dbReference>
<evidence type="ECO:0000256" key="7">
    <source>
        <dbReference type="RuleBase" id="RU363032"/>
    </source>
</evidence>
<evidence type="ECO:0000256" key="5">
    <source>
        <dbReference type="ARBA" id="ARBA00022989"/>
    </source>
</evidence>
<protein>
    <submittedName>
        <fullName evidence="9">Alkanesulfonate transporter permease subunit</fullName>
    </submittedName>
</protein>
<dbReference type="GO" id="GO:0042918">
    <property type="term" value="P:alkanesulfonate transmembrane transport"/>
    <property type="evidence" value="ECO:0007669"/>
    <property type="project" value="UniProtKB-ARBA"/>
</dbReference>
<feature type="domain" description="ABC transmembrane type-1" evidence="8">
    <location>
        <begin position="61"/>
        <end position="241"/>
    </location>
</feature>
<evidence type="ECO:0000259" key="8">
    <source>
        <dbReference type="PROSITE" id="PS50928"/>
    </source>
</evidence>
<dbReference type="Gene3D" id="1.10.3720.10">
    <property type="entry name" value="MetI-like"/>
    <property type="match status" value="1"/>
</dbReference>
<keyword evidence="3" id="KW-1003">Cell membrane</keyword>
<dbReference type="Pfam" id="PF00528">
    <property type="entry name" value="BPD_transp_1"/>
    <property type="match status" value="1"/>
</dbReference>
<feature type="transmembrane region" description="Helical" evidence="7">
    <location>
        <begin position="166"/>
        <end position="184"/>
    </location>
</feature>
<feature type="transmembrane region" description="Helical" evidence="7">
    <location>
        <begin position="190"/>
        <end position="210"/>
    </location>
</feature>
<dbReference type="eggNOG" id="COG0600">
    <property type="taxonomic scope" value="Bacteria"/>
</dbReference>
<dbReference type="PANTHER" id="PTHR30151">
    <property type="entry name" value="ALKANE SULFONATE ABC TRANSPORTER-RELATED, MEMBRANE SUBUNIT"/>
    <property type="match status" value="1"/>
</dbReference>
<dbReference type="CDD" id="cd06261">
    <property type="entry name" value="TM_PBP2"/>
    <property type="match status" value="1"/>
</dbReference>
<evidence type="ECO:0000313" key="9">
    <source>
        <dbReference type="EMBL" id="OWP51755.1"/>
    </source>
</evidence>
<comment type="subcellular location">
    <subcellularLocation>
        <location evidence="1 7">Cell membrane</location>
        <topology evidence="1 7">Multi-pass membrane protein</topology>
    </subcellularLocation>
</comment>
<feature type="transmembrane region" description="Helical" evidence="7">
    <location>
        <begin position="127"/>
        <end position="146"/>
    </location>
</feature>
<gene>
    <name evidence="9" type="primary">ssuC</name>
    <name evidence="9" type="ORF">CEG18_05675</name>
</gene>
<feature type="transmembrane region" description="Helical" evidence="7">
    <location>
        <begin position="222"/>
        <end position="241"/>
    </location>
</feature>
<sequence length="262" mass="28499">MSVSNNLSQRLAPWALPVGLLLIWQLAVEFGWLSSRILPAPSAVAEAGYHLVVSGELWQHLAISTWRAAVGFLIGGSIGLALGLITGLSKWGERFLDSSVQMIRNVPHLALIPLVILWFGIDESAKIFLVALGTLFPIYLNTYHGIRNIDPGLLEMSRSYGLSGFALFRQVILPGALPSILVGVRFALGFMWLTLIVAETISANSGIGYLAMNAREFLQTDVVVLAILLYAVLGKLADLAARGLERIWLRWHPAYQVKGGAA</sequence>
<dbReference type="AlphaFoldDB" id="A0A246FBR6"/>
<dbReference type="EMBL" id="NJBA01000002">
    <property type="protein sequence ID" value="OWP51755.1"/>
    <property type="molecule type" value="Genomic_DNA"/>
</dbReference>
<dbReference type="SUPFAM" id="SSF161098">
    <property type="entry name" value="MetI-like"/>
    <property type="match status" value="1"/>
</dbReference>
<evidence type="ECO:0000256" key="2">
    <source>
        <dbReference type="ARBA" id="ARBA00022448"/>
    </source>
</evidence>
<evidence type="ECO:0000256" key="4">
    <source>
        <dbReference type="ARBA" id="ARBA00022692"/>
    </source>
</evidence>
<evidence type="ECO:0000256" key="6">
    <source>
        <dbReference type="ARBA" id="ARBA00023136"/>
    </source>
</evidence>
<name>A0A246FBR6_PSENT</name>
<dbReference type="GO" id="GO:0005886">
    <property type="term" value="C:plasma membrane"/>
    <property type="evidence" value="ECO:0007669"/>
    <property type="project" value="UniProtKB-SubCell"/>
</dbReference>
<keyword evidence="5 7" id="KW-1133">Transmembrane helix</keyword>
<dbReference type="PROSITE" id="PS50928">
    <property type="entry name" value="ABC_TM1"/>
    <property type="match status" value="1"/>
</dbReference>
<comment type="similarity">
    <text evidence="7">Belongs to the binding-protein-dependent transport system permease family.</text>
</comment>
<dbReference type="Proteomes" id="UP000198145">
    <property type="component" value="Unassembled WGS sequence"/>
</dbReference>
<comment type="caution">
    <text evidence="9">The sequence shown here is derived from an EMBL/GenBank/DDBJ whole genome shotgun (WGS) entry which is preliminary data.</text>
</comment>
<dbReference type="PANTHER" id="PTHR30151:SF38">
    <property type="entry name" value="ALIPHATIC SULFONATES TRANSPORT PERMEASE PROTEIN SSUC-RELATED"/>
    <property type="match status" value="1"/>
</dbReference>